<dbReference type="Proteomes" id="UP001595945">
    <property type="component" value="Unassembled WGS sequence"/>
</dbReference>
<proteinExistence type="predicted"/>
<keyword evidence="6" id="KW-1185">Reference proteome</keyword>
<dbReference type="Pfam" id="PF25162">
    <property type="entry name" value="DUF7827"/>
    <property type="match status" value="1"/>
</dbReference>
<dbReference type="AlphaFoldDB" id="A0ABD5Q0W0"/>
<dbReference type="InterPro" id="IPR057149">
    <property type="entry name" value="DUF7827"/>
</dbReference>
<evidence type="ECO:0000256" key="1">
    <source>
        <dbReference type="ARBA" id="ARBA00022729"/>
    </source>
</evidence>
<keyword evidence="1" id="KW-0732">Signal</keyword>
<feature type="transmembrane region" description="Helical" evidence="3">
    <location>
        <begin position="379"/>
        <end position="398"/>
    </location>
</feature>
<dbReference type="InterPro" id="IPR026371">
    <property type="entry name" value="PGF_CTERM"/>
</dbReference>
<evidence type="ECO:0000259" key="4">
    <source>
        <dbReference type="Pfam" id="PF25162"/>
    </source>
</evidence>
<dbReference type="GO" id="GO:0030115">
    <property type="term" value="C:S-layer"/>
    <property type="evidence" value="ECO:0007669"/>
    <property type="project" value="UniProtKB-SubCell"/>
</dbReference>
<dbReference type="GeneID" id="73045160"/>
<feature type="domain" description="DUF7827" evidence="4">
    <location>
        <begin position="28"/>
        <end position="108"/>
    </location>
</feature>
<sequence length="401" mass="42090">MSSLPTPSTALGLLACLLIVTATIPAAASHPRVKFSNPGYEADAGEIVSIPVELRSTDSATVVVRGYRVWPSTTKTRTYLANASVSDANGDGRATLLLDTYDVTWRARGPDEVNVTVRMASDGPLDAHHYDLYGVVENETGYDRTSESNLDLSKPEAESLKTWVGPSSVEVSAQTLSTSAPPARTVERSSVALRNGTLVFDLRTSGLGGAVGSGPNATARFFDVLDGRRANLSVVQTNPGPSHPPKELHLGPNSTRVVADGVSQNYYLAVDLSAVNVTGGPNGELRRGDEYLANFSLRRANSTDANRTWSVETKFAVGEAVRSTEGDAPAETTTERTETETTTEASRPTTAGTETEPTDSTTDAQSTATARGGTADGTVPGFGVGAALVALLAGLTFARRK</sequence>
<evidence type="ECO:0000256" key="2">
    <source>
        <dbReference type="SAM" id="MobiDB-lite"/>
    </source>
</evidence>
<reference evidence="5 6" key="1">
    <citation type="journal article" date="2019" name="Int. J. Syst. Evol. Microbiol.">
        <title>The Global Catalogue of Microorganisms (GCM) 10K type strain sequencing project: providing services to taxonomists for standard genome sequencing and annotation.</title>
        <authorList>
            <consortium name="The Broad Institute Genomics Platform"/>
            <consortium name="The Broad Institute Genome Sequencing Center for Infectious Disease"/>
            <person name="Wu L."/>
            <person name="Ma J."/>
        </authorList>
    </citation>
    <scope>NUCLEOTIDE SEQUENCE [LARGE SCALE GENOMIC DNA]</scope>
    <source>
        <strain evidence="5 6">XZYJ18</strain>
    </source>
</reference>
<protein>
    <submittedName>
        <fullName evidence="5">PGF-CTERM sorting domain-containing protein</fullName>
    </submittedName>
</protein>
<feature type="compositionally biased region" description="Low complexity" evidence="2">
    <location>
        <begin position="340"/>
        <end position="351"/>
    </location>
</feature>
<evidence type="ECO:0000313" key="5">
    <source>
        <dbReference type="EMBL" id="MFC4824159.1"/>
    </source>
</evidence>
<dbReference type="GO" id="GO:0005886">
    <property type="term" value="C:plasma membrane"/>
    <property type="evidence" value="ECO:0007669"/>
    <property type="project" value="UniProtKB-SubCell"/>
</dbReference>
<dbReference type="RefSeq" id="WP_254266770.1">
    <property type="nucleotide sequence ID" value="NZ_CP100400.1"/>
</dbReference>
<evidence type="ECO:0000256" key="3">
    <source>
        <dbReference type="SAM" id="Phobius"/>
    </source>
</evidence>
<keyword evidence="3" id="KW-0472">Membrane</keyword>
<feature type="region of interest" description="Disordered" evidence="2">
    <location>
        <begin position="320"/>
        <end position="377"/>
    </location>
</feature>
<accession>A0ABD5Q0W0</accession>
<comment type="caution">
    <text evidence="5">The sequence shown here is derived from an EMBL/GenBank/DDBJ whole genome shotgun (WGS) entry which is preliminary data.</text>
</comment>
<dbReference type="EMBL" id="JBHSHT010000001">
    <property type="protein sequence ID" value="MFC4824159.1"/>
    <property type="molecule type" value="Genomic_DNA"/>
</dbReference>
<keyword evidence="3" id="KW-1133">Transmembrane helix</keyword>
<keyword evidence="3" id="KW-0812">Transmembrane</keyword>
<feature type="compositionally biased region" description="Low complexity" evidence="2">
    <location>
        <begin position="358"/>
        <end position="377"/>
    </location>
</feature>
<organism evidence="5 6">
    <name type="scientific">Halorussus aquaticus</name>
    <dbReference type="NCBI Taxonomy" id="2953748"/>
    <lineage>
        <taxon>Archaea</taxon>
        <taxon>Methanobacteriati</taxon>
        <taxon>Methanobacteriota</taxon>
        <taxon>Stenosarchaea group</taxon>
        <taxon>Halobacteria</taxon>
        <taxon>Halobacteriales</taxon>
        <taxon>Haladaptataceae</taxon>
        <taxon>Halorussus</taxon>
    </lineage>
</organism>
<gene>
    <name evidence="5" type="ORF">ACFO9K_07780</name>
</gene>
<evidence type="ECO:0000313" key="6">
    <source>
        <dbReference type="Proteomes" id="UP001595945"/>
    </source>
</evidence>
<name>A0ABD5Q0W0_9EURY</name>
<dbReference type="NCBIfam" id="TIGR04126">
    <property type="entry name" value="PGF_CTERM"/>
    <property type="match status" value="1"/>
</dbReference>